<dbReference type="PANTHER" id="PTHR23028:SF134">
    <property type="entry name" value="PUTATIVE (AFU_ORTHOLOGUE AFUA_4G08520)-RELATED"/>
    <property type="match status" value="1"/>
</dbReference>
<evidence type="ECO:0000313" key="3">
    <source>
        <dbReference type="EMBL" id="KIV80029.1"/>
    </source>
</evidence>
<reference evidence="3 4" key="1">
    <citation type="submission" date="2015-01" db="EMBL/GenBank/DDBJ databases">
        <title>The Genome Sequence of Exophiala sideris CBS121828.</title>
        <authorList>
            <consortium name="The Broad Institute Genomics Platform"/>
            <person name="Cuomo C."/>
            <person name="de Hoog S."/>
            <person name="Gorbushina A."/>
            <person name="Stielow B."/>
            <person name="Teixiera M."/>
            <person name="Abouelleil A."/>
            <person name="Chapman S.B."/>
            <person name="Priest M."/>
            <person name="Young S.K."/>
            <person name="Wortman J."/>
            <person name="Nusbaum C."/>
            <person name="Birren B."/>
        </authorList>
    </citation>
    <scope>NUCLEOTIDE SEQUENCE [LARGE SCALE GENOMIC DNA]</scope>
    <source>
        <strain evidence="3 4">CBS 121828</strain>
    </source>
</reference>
<dbReference type="HOGENOM" id="CLU_005679_13_5_1"/>
<dbReference type="InterPro" id="IPR002656">
    <property type="entry name" value="Acyl_transf_3_dom"/>
</dbReference>
<evidence type="ECO:0000313" key="4">
    <source>
        <dbReference type="Proteomes" id="UP000053599"/>
    </source>
</evidence>
<feature type="domain" description="Acyltransferase 3" evidence="2">
    <location>
        <begin position="116"/>
        <end position="518"/>
    </location>
</feature>
<feature type="transmembrane region" description="Helical" evidence="1">
    <location>
        <begin position="504"/>
        <end position="526"/>
    </location>
</feature>
<evidence type="ECO:0000259" key="2">
    <source>
        <dbReference type="Pfam" id="PF01757"/>
    </source>
</evidence>
<protein>
    <recommendedName>
        <fullName evidence="2">Acyltransferase 3 domain-containing protein</fullName>
    </recommendedName>
</protein>
<dbReference type="EMBL" id="KN846953">
    <property type="protein sequence ID" value="KIV80029.1"/>
    <property type="molecule type" value="Genomic_DNA"/>
</dbReference>
<keyword evidence="1" id="KW-0812">Transmembrane</keyword>
<feature type="transmembrane region" description="Helical" evidence="1">
    <location>
        <begin position="172"/>
        <end position="191"/>
    </location>
</feature>
<organism evidence="3 4">
    <name type="scientific">Exophiala sideris</name>
    <dbReference type="NCBI Taxonomy" id="1016849"/>
    <lineage>
        <taxon>Eukaryota</taxon>
        <taxon>Fungi</taxon>
        <taxon>Dikarya</taxon>
        <taxon>Ascomycota</taxon>
        <taxon>Pezizomycotina</taxon>
        <taxon>Eurotiomycetes</taxon>
        <taxon>Chaetothyriomycetidae</taxon>
        <taxon>Chaetothyriales</taxon>
        <taxon>Herpotrichiellaceae</taxon>
        <taxon>Exophiala</taxon>
    </lineage>
</organism>
<dbReference type="OrthoDB" id="5819582at2759"/>
<feature type="transmembrane region" description="Helical" evidence="1">
    <location>
        <begin position="222"/>
        <end position="242"/>
    </location>
</feature>
<dbReference type="AlphaFoldDB" id="A0A0D1YGH5"/>
<feature type="transmembrane region" description="Helical" evidence="1">
    <location>
        <begin position="124"/>
        <end position="145"/>
    </location>
</feature>
<dbReference type="PANTHER" id="PTHR23028">
    <property type="entry name" value="ACETYLTRANSFERASE"/>
    <property type="match status" value="1"/>
</dbReference>
<dbReference type="STRING" id="1016849.A0A0D1YGH5"/>
<keyword evidence="1" id="KW-1133">Transmembrane helix</keyword>
<dbReference type="InterPro" id="IPR050879">
    <property type="entry name" value="Acyltransferase_3"/>
</dbReference>
<dbReference type="GO" id="GO:0016747">
    <property type="term" value="F:acyltransferase activity, transferring groups other than amino-acyl groups"/>
    <property type="evidence" value="ECO:0007669"/>
    <property type="project" value="InterPro"/>
</dbReference>
<dbReference type="Pfam" id="PF01757">
    <property type="entry name" value="Acyl_transf_3"/>
    <property type="match status" value="1"/>
</dbReference>
<sequence>MISVPGYANPSFHPRCSLPAQEIMSAYSSSSRSSTDESHIGLLDEKRHLDDYERASGLATWFTSRTQNELLTSRPCLPLRQLGRLLKQLLYILLPSFLHPHRYTASEKSDTLPPTAFLDSCRGLAALIVMFTHILYGSFNITYAWGANPESNGGFHDQQVNREFLRLPIVRLLYSGPPMVQIFFVISGYALSYKPLKLMRSGLSEKLMTTMTSSIFRRGLRLFLPCFASTFLVICLAQLNLYKITEPFAKGMRNLHEDHCYTQPNLWLQFVDWLQQMLIFVNVFDWSLYAGSVELDRHLWTIPVEFRCSMALFLTQMAVARMTTKMRISTFTLLIIWGVSWGRWDLCPFLAGAVIAELDIIWSSTSAKLPITTVRTGSRRASLATNGIHCGTLLCSLFLLSYPDAAGHATPGYITLTKLIPPGFTEMHRFWPTIGAILIIWSLSRIDFLRNHVLCWSPLQYLGKISFPLYVMHGPIIHTLGYLVLPKTPEVETPEIMRQFELEFLRSSVLIVFTVIWAADVFLRVVDTPCVTLTKKLERMLFVT</sequence>
<dbReference type="Proteomes" id="UP000053599">
    <property type="component" value="Unassembled WGS sequence"/>
</dbReference>
<proteinExistence type="predicted"/>
<gene>
    <name evidence="3" type="ORF">PV11_07563</name>
</gene>
<accession>A0A0D1YGH5</accession>
<evidence type="ECO:0000256" key="1">
    <source>
        <dbReference type="SAM" id="Phobius"/>
    </source>
</evidence>
<keyword evidence="1" id="KW-0472">Membrane</keyword>
<name>A0A0D1YGH5_9EURO</name>